<keyword evidence="13" id="KW-0443">Lipid metabolism</keyword>
<comment type="catalytic activity">
    <reaction evidence="27">
        <text>a globoside GalGb4Cer + CMP-N-acetyl-beta-neuraminate = a globoside MSGG + CMP + H(+)</text>
        <dbReference type="Rhea" id="RHEA:65372"/>
        <dbReference type="ChEBI" id="CHEBI:15378"/>
        <dbReference type="ChEBI" id="CHEBI:57812"/>
        <dbReference type="ChEBI" id="CHEBI:60377"/>
        <dbReference type="ChEBI" id="CHEBI:140623"/>
        <dbReference type="ChEBI" id="CHEBI:140691"/>
    </reaction>
    <physiologicalReaction direction="left-to-right" evidence="27">
        <dbReference type="Rhea" id="RHEA:65373"/>
    </physiologicalReaction>
</comment>
<dbReference type="GeneTree" id="ENSGT00940000156356"/>
<comment type="subcellular location">
    <subcellularLocation>
        <location evidence="1">Golgi apparatus</location>
        <location evidence="1">Golgi stack membrane</location>
        <topology evidence="1">Single-pass type II membrane protein</topology>
    </subcellularLocation>
    <subcellularLocation>
        <location evidence="2">Secreted</location>
    </subcellularLocation>
</comment>
<keyword evidence="6" id="KW-0964">Secreted</keyword>
<keyword evidence="8" id="KW-0808">Transferase</keyword>
<evidence type="ECO:0000256" key="26">
    <source>
        <dbReference type="ARBA" id="ARBA00047509"/>
    </source>
</evidence>
<evidence type="ECO:0000256" key="20">
    <source>
        <dbReference type="ARBA" id="ARBA00042448"/>
    </source>
</evidence>
<evidence type="ECO:0000256" key="21">
    <source>
        <dbReference type="ARBA" id="ARBA00042990"/>
    </source>
</evidence>
<accession>A0A7N5P684</accession>
<dbReference type="EC" id="2.4.3.4" evidence="19"/>
<organism evidence="35 36">
    <name type="scientific">Ailuropoda melanoleuca</name>
    <name type="common">Giant panda</name>
    <dbReference type="NCBI Taxonomy" id="9646"/>
    <lineage>
        <taxon>Eukaryota</taxon>
        <taxon>Metazoa</taxon>
        <taxon>Chordata</taxon>
        <taxon>Craniata</taxon>
        <taxon>Vertebrata</taxon>
        <taxon>Euteleostomi</taxon>
        <taxon>Mammalia</taxon>
        <taxon>Eutheria</taxon>
        <taxon>Laurasiatheria</taxon>
        <taxon>Carnivora</taxon>
        <taxon>Caniformia</taxon>
        <taxon>Ursidae</taxon>
        <taxon>Ailuropoda</taxon>
    </lineage>
</organism>
<keyword evidence="11 34" id="KW-1133">Transmembrane helix</keyword>
<comment type="pathway">
    <text evidence="3">Protein modification; protein glycosylation.</text>
</comment>
<evidence type="ECO:0000256" key="8">
    <source>
        <dbReference type="ARBA" id="ARBA00022679"/>
    </source>
</evidence>
<feature type="transmembrane region" description="Helical" evidence="34">
    <location>
        <begin position="7"/>
        <end position="26"/>
    </location>
</feature>
<keyword evidence="12" id="KW-0333">Golgi apparatus</keyword>
<keyword evidence="7" id="KW-0328">Glycosyltransferase</keyword>
<evidence type="ECO:0000256" key="11">
    <source>
        <dbReference type="ARBA" id="ARBA00022989"/>
    </source>
</evidence>
<dbReference type="Ensembl" id="ENSAMET00000033110.1">
    <property type="protein sequence ID" value="ENSAMEP00000036216.1"/>
    <property type="gene ID" value="ENSAMEG00000002046.2"/>
</dbReference>
<proteinExistence type="inferred from homology"/>
<evidence type="ECO:0000256" key="29">
    <source>
        <dbReference type="ARBA" id="ARBA00072809"/>
    </source>
</evidence>
<evidence type="ECO:0000256" key="32">
    <source>
        <dbReference type="ARBA" id="ARBA00082805"/>
    </source>
</evidence>
<evidence type="ECO:0000256" key="19">
    <source>
        <dbReference type="ARBA" id="ARBA00039107"/>
    </source>
</evidence>
<evidence type="ECO:0000256" key="27">
    <source>
        <dbReference type="ARBA" id="ARBA00052027"/>
    </source>
</evidence>
<evidence type="ECO:0000256" key="15">
    <source>
        <dbReference type="ARBA" id="ARBA00023157"/>
    </source>
</evidence>
<feature type="region of interest" description="Disordered" evidence="33">
    <location>
        <begin position="287"/>
        <end position="372"/>
    </location>
</feature>
<evidence type="ECO:0000256" key="33">
    <source>
        <dbReference type="SAM" id="MobiDB-lite"/>
    </source>
</evidence>
<comment type="catalytic activity">
    <reaction evidence="17">
        <text>a beta-D-galactosyl-(1-&gt;3)-N-acetyl-alpha-D-galactosaminyl derivative + CMP-N-acetyl-beta-neuraminate = an N-acetyl-alpha-neuraminyl-(2-&gt;3)-beta-D-galactosyl-(1-&gt;3)-N-acetyl-alpha-D-galactosaminyl derivative + CMP + H(+)</text>
        <dbReference type="Rhea" id="RHEA:21616"/>
        <dbReference type="ChEBI" id="CHEBI:15378"/>
        <dbReference type="ChEBI" id="CHEBI:57812"/>
        <dbReference type="ChEBI" id="CHEBI:60377"/>
        <dbReference type="ChEBI" id="CHEBI:133470"/>
        <dbReference type="ChEBI" id="CHEBI:139596"/>
        <dbReference type="EC" id="2.4.3.4"/>
    </reaction>
    <physiologicalReaction direction="left-to-right" evidence="17">
        <dbReference type="Rhea" id="RHEA:21617"/>
    </physiologicalReaction>
</comment>
<comment type="similarity">
    <text evidence="5">Belongs to the glycosyltransferase 29 family.</text>
</comment>
<evidence type="ECO:0000256" key="16">
    <source>
        <dbReference type="ARBA" id="ARBA00023180"/>
    </source>
</evidence>
<dbReference type="AlphaFoldDB" id="A0A7N5P684"/>
<evidence type="ECO:0000256" key="6">
    <source>
        <dbReference type="ARBA" id="ARBA00022525"/>
    </source>
</evidence>
<keyword evidence="14 34" id="KW-0472">Membrane</keyword>
<evidence type="ECO:0000256" key="25">
    <source>
        <dbReference type="ARBA" id="ARBA00043816"/>
    </source>
</evidence>
<dbReference type="GO" id="GO:0005576">
    <property type="term" value="C:extracellular region"/>
    <property type="evidence" value="ECO:0007669"/>
    <property type="project" value="UniProtKB-SubCell"/>
</dbReference>
<evidence type="ECO:0000256" key="13">
    <source>
        <dbReference type="ARBA" id="ARBA00023098"/>
    </source>
</evidence>
<comment type="subunit">
    <text evidence="28">Homodimer; disulfide-linked. Homodimer formation occurs in the endoplasmic reticulum.</text>
</comment>
<dbReference type="GO" id="GO:0009312">
    <property type="term" value="P:oligosaccharide biosynthetic process"/>
    <property type="evidence" value="ECO:0007669"/>
    <property type="project" value="Ensembl"/>
</dbReference>
<keyword evidence="36" id="KW-1185">Reference proteome</keyword>
<reference evidence="35" key="2">
    <citation type="submission" date="2025-08" db="UniProtKB">
        <authorList>
            <consortium name="Ensembl"/>
        </authorList>
    </citation>
    <scope>IDENTIFICATION</scope>
</reference>
<dbReference type="GO" id="GO:0047288">
    <property type="term" value="F:beta-D-galactosyl-(1-&gt;3)-N-acetyl-beta-D-galactosaminide alpha-2,3- sialyltransferase"/>
    <property type="evidence" value="ECO:0007669"/>
    <property type="project" value="UniProtKB-EC"/>
</dbReference>
<dbReference type="GO" id="GO:0003836">
    <property type="term" value="F:beta-galactoside (CMP) alpha-2,3-sialyltransferase activity"/>
    <property type="evidence" value="ECO:0007669"/>
    <property type="project" value="UniProtKB-EC"/>
</dbReference>
<keyword evidence="10" id="KW-0735">Signal-anchor</keyword>
<dbReference type="Pfam" id="PF00777">
    <property type="entry name" value="Glyco_transf_29"/>
    <property type="match status" value="1"/>
</dbReference>
<evidence type="ECO:0000256" key="1">
    <source>
        <dbReference type="ARBA" id="ARBA00004447"/>
    </source>
</evidence>
<evidence type="ECO:0000256" key="18">
    <source>
        <dbReference type="ARBA" id="ARBA00039106"/>
    </source>
</evidence>
<dbReference type="FunFam" id="3.90.1480.20:FF:000002">
    <property type="entry name" value="CMP-N-acetylneuraminate-beta-galactosamide- alpha-2,3-sialyltransferase 2"/>
    <property type="match status" value="1"/>
</dbReference>
<comment type="catalytic activity">
    <reaction evidence="24">
        <text>a ganglioside GM1 (d18:1(4E)) + CMP-N-acetyl-beta-neuraminate = a ganglioside GD1a (d18:1(4E)) + CMP + H(+)</text>
        <dbReference type="Rhea" id="RHEA:18021"/>
        <dbReference type="ChEBI" id="CHEBI:15378"/>
        <dbReference type="ChEBI" id="CHEBI:57812"/>
        <dbReference type="ChEBI" id="CHEBI:60377"/>
        <dbReference type="ChEBI" id="CHEBI:77709"/>
        <dbReference type="ChEBI" id="CHEBI:78445"/>
        <dbReference type="EC" id="2.4.3.2"/>
    </reaction>
    <physiologicalReaction direction="left-to-right" evidence="24">
        <dbReference type="Rhea" id="RHEA:18022"/>
    </physiologicalReaction>
</comment>
<dbReference type="InterPro" id="IPR001675">
    <property type="entry name" value="Glyco_trans_29"/>
</dbReference>
<evidence type="ECO:0000256" key="34">
    <source>
        <dbReference type="SAM" id="Phobius"/>
    </source>
</evidence>
<keyword evidence="15" id="KW-1015">Disulfide bond</keyword>
<evidence type="ECO:0000256" key="12">
    <source>
        <dbReference type="ARBA" id="ARBA00023034"/>
    </source>
</evidence>
<evidence type="ECO:0000256" key="2">
    <source>
        <dbReference type="ARBA" id="ARBA00004613"/>
    </source>
</evidence>
<dbReference type="InterPro" id="IPR051757">
    <property type="entry name" value="Beta-gal_alpha2-3_sialyltrans"/>
</dbReference>
<evidence type="ECO:0000256" key="9">
    <source>
        <dbReference type="ARBA" id="ARBA00022692"/>
    </source>
</evidence>
<evidence type="ECO:0000313" key="35">
    <source>
        <dbReference type="Ensembl" id="ENSAMEP00000036216.1"/>
    </source>
</evidence>
<dbReference type="GO" id="GO:0097503">
    <property type="term" value="P:sialylation"/>
    <property type="evidence" value="ECO:0007669"/>
    <property type="project" value="Ensembl"/>
</dbReference>
<dbReference type="Gene3D" id="3.90.1480.20">
    <property type="entry name" value="Glycosyl transferase family 29"/>
    <property type="match status" value="1"/>
</dbReference>
<evidence type="ECO:0000256" key="24">
    <source>
        <dbReference type="ARBA" id="ARBA00043773"/>
    </source>
</evidence>
<dbReference type="GO" id="GO:0009101">
    <property type="term" value="P:glycoprotein biosynthetic process"/>
    <property type="evidence" value="ECO:0007669"/>
    <property type="project" value="Ensembl"/>
</dbReference>
<evidence type="ECO:0000256" key="3">
    <source>
        <dbReference type="ARBA" id="ARBA00004922"/>
    </source>
</evidence>
<evidence type="ECO:0000313" key="36">
    <source>
        <dbReference type="Proteomes" id="UP000008912"/>
    </source>
</evidence>
<evidence type="ECO:0000256" key="22">
    <source>
        <dbReference type="ARBA" id="ARBA00042991"/>
    </source>
</evidence>
<dbReference type="InterPro" id="IPR038578">
    <property type="entry name" value="GT29-like_sf"/>
</dbReference>
<sequence>MKCSLRVWFLSVAFLLVFIMSLLFTYSHHSMATLPYLDSGALGGTHRVKLVPGYAGLQRLSKEGLTGKSCACRRCMGDAGASDWFDSHFNSNISPVWTRENMDLPPDVQRWWMMLQPQFKSHNTNEVLEKLFQIVPGENPYRFRDPRQCRRCAVVGNSGNLRGSGYGPDVDGHNFIMRMNQAPTVGFEQDVGSRTTHHFMYPESAKNLPANVSFVLVPFKALDLLWIASALSTGQIRFTYAPVKSFLRVDKEKVGSLLLPLLHPHLIGNSADLTHGVPGLVAQVSPSALPEHSEYPHPPSAGMPDPLRGHRNQGTQTNRSTGKHGGTGRSCSEPDLSLQAPKAPHVSVPFSPPRFRSTTQPSSSTSTTGGQSITGGTLPQGCWCSSLPCMCVMRWVAQCEGYNRDTHGAEGAFLLLSRARGMRFCRQKPSGSDFPPFLGCKVYIFISQSHYVHDFTKSEITSVKLNLFKK</sequence>
<comment type="pathway">
    <text evidence="4">Glycolipid biosynthesis.</text>
</comment>
<evidence type="ECO:0000256" key="14">
    <source>
        <dbReference type="ARBA" id="ARBA00023136"/>
    </source>
</evidence>
<feature type="compositionally biased region" description="Low complexity" evidence="33">
    <location>
        <begin position="357"/>
        <end position="372"/>
    </location>
</feature>
<evidence type="ECO:0000256" key="28">
    <source>
        <dbReference type="ARBA" id="ARBA00062545"/>
    </source>
</evidence>
<dbReference type="EC" id="2.4.3.2" evidence="18"/>
<comment type="catalytic activity">
    <reaction evidence="23">
        <text>a ganglioside GA1 (d18:1(4E)) + CMP-N-acetyl-beta-neuraminate = a ganglioside GM1b (d18:1(4E)) + CMP + H(+)</text>
        <dbReference type="Rhea" id="RHEA:47560"/>
        <dbReference type="ChEBI" id="CHEBI:15378"/>
        <dbReference type="ChEBI" id="CHEBI:27938"/>
        <dbReference type="ChEBI" id="CHEBI:57812"/>
        <dbReference type="ChEBI" id="CHEBI:60377"/>
        <dbReference type="ChEBI" id="CHEBI:78568"/>
    </reaction>
    <physiologicalReaction direction="left-to-right" evidence="23">
        <dbReference type="Rhea" id="RHEA:47561"/>
    </physiologicalReaction>
</comment>
<dbReference type="GO" id="GO:0032580">
    <property type="term" value="C:Golgi cisterna membrane"/>
    <property type="evidence" value="ECO:0007669"/>
    <property type="project" value="UniProtKB-SubCell"/>
</dbReference>
<evidence type="ECO:0000256" key="5">
    <source>
        <dbReference type="ARBA" id="ARBA00006003"/>
    </source>
</evidence>
<dbReference type="PANTHER" id="PTHR46032">
    <property type="entry name" value="ALPHA-2,3-SIALYLTRANSFERASE ST3GAL I ISOFORM X1"/>
    <property type="match status" value="1"/>
</dbReference>
<dbReference type="PANTHER" id="PTHR46032:SF4">
    <property type="entry name" value="CMP-N-ACETYLNEURAMINATE-BETA-GALACTOSAMIDE-ALPHA-2,3-SIALYLTRANSFERASE 2"/>
    <property type="match status" value="1"/>
</dbReference>
<comment type="catalytic activity">
    <reaction evidence="25">
        <text>a ganglioside GA1 + CMP-N-acetyl-beta-neuraminate = a ganglioside GM1b + CMP + H(+)</text>
        <dbReference type="Rhea" id="RHEA:48244"/>
        <dbReference type="ChEBI" id="CHEBI:15378"/>
        <dbReference type="ChEBI" id="CHEBI:57812"/>
        <dbReference type="ChEBI" id="CHEBI:60377"/>
        <dbReference type="ChEBI" id="CHEBI:88069"/>
        <dbReference type="ChEBI" id="CHEBI:90151"/>
    </reaction>
    <physiologicalReaction direction="left-to-right" evidence="25">
        <dbReference type="Rhea" id="RHEA:48245"/>
    </physiologicalReaction>
</comment>
<evidence type="ECO:0000256" key="4">
    <source>
        <dbReference type="ARBA" id="ARBA00004934"/>
    </source>
</evidence>
<dbReference type="GO" id="GO:0009247">
    <property type="term" value="P:glycolipid biosynthetic process"/>
    <property type="evidence" value="ECO:0007669"/>
    <property type="project" value="Ensembl"/>
</dbReference>
<keyword evidence="9 34" id="KW-0812">Transmembrane</keyword>
<protein>
    <recommendedName>
        <fullName evidence="29">CMP-N-acetylneuraminate-beta-galactosamide-alpha-2,3-sialyltransferase 2</fullName>
        <ecNumber evidence="18">2.4.3.2</ecNumber>
        <ecNumber evidence="19">2.4.3.4</ecNumber>
    </recommendedName>
    <alternativeName>
        <fullName evidence="22">Gal-NAc6S</fullName>
    </alternativeName>
    <alternativeName>
        <fullName evidence="20">Gal-beta-1,3-GalNAc-alpha-2,3-sialyltransferase</fullName>
    </alternativeName>
    <alternativeName>
        <fullName evidence="21">Monosialoganglioside sialyltransferase</fullName>
    </alternativeName>
    <alternativeName>
        <fullName evidence="30">ST3Gal II</fullName>
    </alternativeName>
    <alternativeName>
        <fullName evidence="31">ST3GalA.2</fullName>
    </alternativeName>
    <alternativeName>
        <fullName evidence="32">Sialyltransferase 4B</fullName>
    </alternativeName>
</protein>
<gene>
    <name evidence="35" type="primary">ST3GAL2</name>
</gene>
<evidence type="ECO:0000256" key="10">
    <source>
        <dbReference type="ARBA" id="ARBA00022968"/>
    </source>
</evidence>
<dbReference type="GO" id="GO:0000139">
    <property type="term" value="C:Golgi membrane"/>
    <property type="evidence" value="ECO:0007669"/>
    <property type="project" value="Ensembl"/>
</dbReference>
<evidence type="ECO:0000256" key="30">
    <source>
        <dbReference type="ARBA" id="ARBA00081228"/>
    </source>
</evidence>
<evidence type="ECO:0000256" key="7">
    <source>
        <dbReference type="ARBA" id="ARBA00022676"/>
    </source>
</evidence>
<evidence type="ECO:0000256" key="17">
    <source>
        <dbReference type="ARBA" id="ARBA00036292"/>
    </source>
</evidence>
<evidence type="ECO:0000256" key="23">
    <source>
        <dbReference type="ARBA" id="ARBA00043673"/>
    </source>
</evidence>
<keyword evidence="16" id="KW-0325">Glycoprotein</keyword>
<reference evidence="35 36" key="1">
    <citation type="journal article" date="2010" name="Nature">
        <title>The sequence and de novo assembly of the giant panda genome.</title>
        <authorList>
            <person name="Li R."/>
            <person name="Fan W."/>
            <person name="Tian G."/>
            <person name="Zhu H."/>
            <person name="He L."/>
            <person name="Cai J."/>
            <person name="Huang Q."/>
            <person name="Cai Q."/>
            <person name="Li B."/>
            <person name="Bai Y."/>
            <person name="Zhang Z."/>
            <person name="Zhang Y."/>
            <person name="Wang W."/>
            <person name="Li J."/>
            <person name="Wei F."/>
            <person name="Li H."/>
            <person name="Jian M."/>
            <person name="Li J."/>
            <person name="Zhang Z."/>
            <person name="Nielsen R."/>
            <person name="Li D."/>
            <person name="Gu W."/>
            <person name="Yang Z."/>
            <person name="Xuan Z."/>
            <person name="Ryder O.A."/>
            <person name="Leung F.C."/>
            <person name="Zhou Y."/>
            <person name="Cao J."/>
            <person name="Sun X."/>
            <person name="Fu Y."/>
            <person name="Fang X."/>
            <person name="Guo X."/>
            <person name="Wang B."/>
            <person name="Hou R."/>
            <person name="Shen F."/>
            <person name="Mu B."/>
            <person name="Ni P."/>
            <person name="Lin R."/>
            <person name="Qian W."/>
            <person name="Wang G."/>
            <person name="Yu C."/>
            <person name="Nie W."/>
            <person name="Wang J."/>
            <person name="Wu Z."/>
            <person name="Liang H."/>
            <person name="Min J."/>
            <person name="Wu Q."/>
            <person name="Cheng S."/>
            <person name="Ruan J."/>
            <person name="Wang M."/>
            <person name="Shi Z."/>
            <person name="Wen M."/>
            <person name="Liu B."/>
            <person name="Ren X."/>
            <person name="Zheng H."/>
            <person name="Dong D."/>
            <person name="Cook K."/>
            <person name="Shan G."/>
            <person name="Zhang H."/>
            <person name="Kosiol C."/>
            <person name="Xie X."/>
            <person name="Lu Z."/>
            <person name="Zheng H."/>
            <person name="Li Y."/>
            <person name="Steiner C.C."/>
            <person name="Lam T.T."/>
            <person name="Lin S."/>
            <person name="Zhang Q."/>
            <person name="Li G."/>
            <person name="Tian J."/>
            <person name="Gong T."/>
            <person name="Liu H."/>
            <person name="Zhang D."/>
            <person name="Fang L."/>
            <person name="Ye C."/>
            <person name="Zhang J."/>
            <person name="Hu W."/>
            <person name="Xu A."/>
            <person name="Ren Y."/>
            <person name="Zhang G."/>
            <person name="Bruford M.W."/>
            <person name="Li Q."/>
            <person name="Ma L."/>
            <person name="Guo Y."/>
            <person name="An N."/>
            <person name="Hu Y."/>
            <person name="Zheng Y."/>
            <person name="Shi Y."/>
            <person name="Li Z."/>
            <person name="Liu Q."/>
            <person name="Chen Y."/>
            <person name="Zhao J."/>
            <person name="Qu N."/>
            <person name="Zhao S."/>
            <person name="Tian F."/>
            <person name="Wang X."/>
            <person name="Wang H."/>
            <person name="Xu L."/>
            <person name="Liu X."/>
            <person name="Vinar T."/>
            <person name="Wang Y."/>
            <person name="Lam T.W."/>
            <person name="Yiu S.M."/>
            <person name="Liu S."/>
            <person name="Zhang H."/>
            <person name="Li D."/>
            <person name="Huang Y."/>
            <person name="Wang X."/>
            <person name="Yang G."/>
            <person name="Jiang Z."/>
            <person name="Wang J."/>
            <person name="Qin N."/>
            <person name="Li L."/>
            <person name="Li J."/>
            <person name="Bolund L."/>
            <person name="Kristiansen K."/>
            <person name="Wong G.K."/>
            <person name="Olson M."/>
            <person name="Zhang X."/>
            <person name="Li S."/>
            <person name="Yang H."/>
            <person name="Wang J."/>
            <person name="Wang J."/>
        </authorList>
    </citation>
    <scope>NUCLEOTIDE SEQUENCE [LARGE SCALE GENOMIC DNA]</scope>
</reference>
<name>A0A7N5P684_AILME</name>
<dbReference type="Proteomes" id="UP000008912">
    <property type="component" value="Unassembled WGS sequence"/>
</dbReference>
<dbReference type="InParanoid" id="A0A7N5P684"/>
<dbReference type="GO" id="GO:0042803">
    <property type="term" value="F:protein homodimerization activity"/>
    <property type="evidence" value="ECO:0007669"/>
    <property type="project" value="Ensembl"/>
</dbReference>
<evidence type="ECO:0000256" key="31">
    <source>
        <dbReference type="ARBA" id="ARBA00081332"/>
    </source>
</evidence>
<reference evidence="35" key="3">
    <citation type="submission" date="2025-09" db="UniProtKB">
        <authorList>
            <consortium name="Ensembl"/>
        </authorList>
    </citation>
    <scope>IDENTIFICATION</scope>
</reference>
<comment type="catalytic activity">
    <reaction evidence="26">
        <text>ganglioside GM1 (d18:1(4E)/18:0) + CMP-N-acetyl-beta-neuraminate = ganglioside GD1a (18:1(4E)/18:0) + CMP + H(+)</text>
        <dbReference type="Rhea" id="RHEA:48248"/>
        <dbReference type="ChEBI" id="CHEBI:15378"/>
        <dbReference type="ChEBI" id="CHEBI:57812"/>
        <dbReference type="ChEBI" id="CHEBI:60377"/>
        <dbReference type="ChEBI" id="CHEBI:73110"/>
        <dbReference type="ChEBI" id="CHEBI:90153"/>
    </reaction>
    <physiologicalReaction direction="left-to-right" evidence="26">
        <dbReference type="Rhea" id="RHEA:48249"/>
    </physiologicalReaction>
</comment>